<sequence length="193" mass="22335">MTTHINLLPWREELKETRKKEFLVLLGSALMVAVFLIVIMHLTMKASINFQMGNNERLRTEIALLDKQIELIKGLQKEKEKLLARMQIIQELQTNRPHIVRLFDGIVRTVPEGLYLTSITRSDTKILLDGKAESNTRVSTFMRNIDAYTWLKRPNLNLIQADEKVEDGKYIGFNLEAVQVVEEPVDHDEPKPQ</sequence>
<protein>
    <submittedName>
        <fullName evidence="3">Fimbrial assembly protein (PilN)</fullName>
    </submittedName>
    <submittedName>
        <fullName evidence="4">PilN domain-containing protein</fullName>
    </submittedName>
</protein>
<dbReference type="InterPro" id="IPR007813">
    <property type="entry name" value="PilN"/>
</dbReference>
<gene>
    <name evidence="4" type="ORF">CC99x_011840</name>
    <name evidence="3" type="ORF">CC99x_02098</name>
</gene>
<dbReference type="PANTHER" id="PTHR40278:SF2">
    <property type="entry name" value="TYPE IV PILUS INNER MEMBRANE COMPONENT PILN"/>
    <property type="match status" value="1"/>
</dbReference>
<dbReference type="STRING" id="437022.CC99x_02098"/>
<dbReference type="OrthoDB" id="5296173at2"/>
<dbReference type="Pfam" id="PF05137">
    <property type="entry name" value="PilN"/>
    <property type="match status" value="1"/>
</dbReference>
<evidence type="ECO:0000256" key="1">
    <source>
        <dbReference type="SAM" id="Coils"/>
    </source>
</evidence>
<name>A0A0Q9YAS0_9GAMM</name>
<evidence type="ECO:0000313" key="3">
    <source>
        <dbReference type="EMBL" id="KRG17803.1"/>
    </source>
</evidence>
<dbReference type="InterPro" id="IPR052534">
    <property type="entry name" value="Extracell_DNA_Util/SecSys_Comp"/>
</dbReference>
<proteinExistence type="predicted"/>
<dbReference type="GO" id="GO:0043107">
    <property type="term" value="P:type IV pilus-dependent motility"/>
    <property type="evidence" value="ECO:0007669"/>
    <property type="project" value="TreeGrafter"/>
</dbReference>
<evidence type="ECO:0000313" key="5">
    <source>
        <dbReference type="Proteomes" id="UP000051494"/>
    </source>
</evidence>
<accession>A0A0Q9YAS0</accession>
<reference evidence="4" key="3">
    <citation type="submission" date="2021-06" db="EMBL/GenBank/DDBJ databases">
        <title>Genomic Description and Analysis of Intracellular Bacteria, Candidatus Berkiella cookevillensis and Candidatus Berkiella aquae.</title>
        <authorList>
            <person name="Kidane D.T."/>
            <person name="Mehari Y.T."/>
            <person name="Rice F.C."/>
            <person name="Arivett B.A."/>
            <person name="Farone A.L."/>
            <person name="Berk S.G."/>
            <person name="Farone M.B."/>
        </authorList>
    </citation>
    <scope>NUCLEOTIDE SEQUENCE</scope>
    <source>
        <strain evidence="4">CC99</strain>
    </source>
</reference>
<organism evidence="3">
    <name type="scientific">Candidatus Berkiella cookevillensis</name>
    <dbReference type="NCBI Taxonomy" id="437022"/>
    <lineage>
        <taxon>Bacteria</taxon>
        <taxon>Pseudomonadati</taxon>
        <taxon>Pseudomonadota</taxon>
        <taxon>Gammaproteobacteria</taxon>
        <taxon>Candidatus Berkiellales</taxon>
        <taxon>Candidatus Berkiellaceae</taxon>
        <taxon>Candidatus Berkiella</taxon>
    </lineage>
</organism>
<dbReference type="EMBL" id="LKHV01000012">
    <property type="protein sequence ID" value="KRG17803.1"/>
    <property type="molecule type" value="Genomic_DNA"/>
</dbReference>
<keyword evidence="2" id="KW-0472">Membrane</keyword>
<dbReference type="PANTHER" id="PTHR40278">
    <property type="entry name" value="DNA UTILIZATION PROTEIN HOFN"/>
    <property type="match status" value="1"/>
</dbReference>
<comment type="caution">
    <text evidence="3">The sequence shown here is derived from an EMBL/GenBank/DDBJ whole genome shotgun (WGS) entry which is preliminary data.</text>
</comment>
<keyword evidence="1" id="KW-0175">Coiled coil</keyword>
<keyword evidence="2" id="KW-0812">Transmembrane</keyword>
<dbReference type="EMBL" id="LKHV02000001">
    <property type="protein sequence ID" value="MCS5709587.1"/>
    <property type="molecule type" value="Genomic_DNA"/>
</dbReference>
<feature type="transmembrane region" description="Helical" evidence="2">
    <location>
        <begin position="21"/>
        <end position="42"/>
    </location>
</feature>
<reference evidence="3" key="1">
    <citation type="submission" date="2015-09" db="EMBL/GenBank/DDBJ databases">
        <title>Draft Genome Sequences of Two Novel Amoeba-resistant Intranuclear Bacteria, Candidatus Berkiella cookevillensis and Candidatus Berkiella aquae.</title>
        <authorList>
            <person name="Mehari Y.T."/>
            <person name="Arivett B.A."/>
            <person name="Farone A.L."/>
            <person name="Gunderson J.H."/>
            <person name="Farone M.B."/>
        </authorList>
    </citation>
    <scope>NUCLEOTIDE SEQUENCE [LARGE SCALE GENOMIC DNA]</scope>
    <source>
        <strain evidence="3">CC99</strain>
    </source>
</reference>
<feature type="coiled-coil region" evidence="1">
    <location>
        <begin position="65"/>
        <end position="92"/>
    </location>
</feature>
<dbReference type="RefSeq" id="WP_057625197.1">
    <property type="nucleotide sequence ID" value="NZ_LKHV02000001.1"/>
</dbReference>
<evidence type="ECO:0000256" key="2">
    <source>
        <dbReference type="SAM" id="Phobius"/>
    </source>
</evidence>
<reference evidence="4" key="2">
    <citation type="journal article" date="2016" name="Genome Announc.">
        <title>Draft Genome Sequences of Two Novel Amoeba-Resistant Intranuclear Bacteria, 'Candidatus Berkiella cookevillensis' and 'Candidatus Berkiella aquae'.</title>
        <authorList>
            <person name="Mehari Y.T."/>
            <person name="Arivett B.A."/>
            <person name="Farone A.L."/>
            <person name="Gunderson J.H."/>
            <person name="Farone M.B."/>
        </authorList>
    </citation>
    <scope>NUCLEOTIDE SEQUENCE</scope>
    <source>
        <strain evidence="4">CC99</strain>
    </source>
</reference>
<dbReference type="PATRIC" id="fig|1590042.3.peg.2144"/>
<evidence type="ECO:0000313" key="4">
    <source>
        <dbReference type="EMBL" id="MCS5709587.1"/>
    </source>
</evidence>
<dbReference type="Proteomes" id="UP000051494">
    <property type="component" value="Unassembled WGS sequence"/>
</dbReference>
<keyword evidence="2" id="KW-1133">Transmembrane helix</keyword>
<dbReference type="GO" id="GO:0043683">
    <property type="term" value="P:type IV pilus assembly"/>
    <property type="evidence" value="ECO:0007669"/>
    <property type="project" value="TreeGrafter"/>
</dbReference>
<dbReference type="AlphaFoldDB" id="A0A0Q9YAS0"/>
<keyword evidence="5" id="KW-1185">Reference proteome</keyword>